<proteinExistence type="predicted"/>
<evidence type="ECO:0000313" key="3">
    <source>
        <dbReference type="Proteomes" id="UP001419268"/>
    </source>
</evidence>
<keyword evidence="3" id="KW-1185">Reference proteome</keyword>
<gene>
    <name evidence="2" type="ORF">Scep_022432</name>
</gene>
<evidence type="ECO:0000256" key="1">
    <source>
        <dbReference type="SAM" id="MobiDB-lite"/>
    </source>
</evidence>
<dbReference type="EMBL" id="JBBNAG010000009">
    <property type="protein sequence ID" value="KAK9105588.1"/>
    <property type="molecule type" value="Genomic_DNA"/>
</dbReference>
<evidence type="ECO:0000313" key="2">
    <source>
        <dbReference type="EMBL" id="KAK9105588.1"/>
    </source>
</evidence>
<comment type="caution">
    <text evidence="2">The sequence shown here is derived from an EMBL/GenBank/DDBJ whole genome shotgun (WGS) entry which is preliminary data.</text>
</comment>
<name>A0AAP0FAF2_9MAGN</name>
<dbReference type="Proteomes" id="UP001419268">
    <property type="component" value="Unassembled WGS sequence"/>
</dbReference>
<reference evidence="2 3" key="1">
    <citation type="submission" date="2024-01" db="EMBL/GenBank/DDBJ databases">
        <title>Genome assemblies of Stephania.</title>
        <authorList>
            <person name="Yang L."/>
        </authorList>
    </citation>
    <scope>NUCLEOTIDE SEQUENCE [LARGE SCALE GENOMIC DNA]</scope>
    <source>
        <strain evidence="2">JXDWG</strain>
        <tissue evidence="2">Leaf</tissue>
    </source>
</reference>
<organism evidence="2 3">
    <name type="scientific">Stephania cephalantha</name>
    <dbReference type="NCBI Taxonomy" id="152367"/>
    <lineage>
        <taxon>Eukaryota</taxon>
        <taxon>Viridiplantae</taxon>
        <taxon>Streptophyta</taxon>
        <taxon>Embryophyta</taxon>
        <taxon>Tracheophyta</taxon>
        <taxon>Spermatophyta</taxon>
        <taxon>Magnoliopsida</taxon>
        <taxon>Ranunculales</taxon>
        <taxon>Menispermaceae</taxon>
        <taxon>Menispermoideae</taxon>
        <taxon>Cissampelideae</taxon>
        <taxon>Stephania</taxon>
    </lineage>
</organism>
<feature type="compositionally biased region" description="Low complexity" evidence="1">
    <location>
        <begin position="1"/>
        <end position="16"/>
    </location>
</feature>
<dbReference type="AlphaFoldDB" id="A0AAP0FAF2"/>
<feature type="region of interest" description="Disordered" evidence="1">
    <location>
        <begin position="1"/>
        <end position="20"/>
    </location>
</feature>
<sequence length="58" mass="6314">MISVSSGSGYADSSSSPSPPLLADPPLHLSYCNWPSCSGVAYPCHYWEDQHHQQLHQG</sequence>
<accession>A0AAP0FAF2</accession>
<protein>
    <submittedName>
        <fullName evidence="2">Uncharacterized protein</fullName>
    </submittedName>
</protein>